<evidence type="ECO:0000256" key="1">
    <source>
        <dbReference type="ARBA" id="ARBA00001974"/>
    </source>
</evidence>
<dbReference type="SUPFAM" id="SSF51905">
    <property type="entry name" value="FAD/NAD(P)-binding domain"/>
    <property type="match status" value="1"/>
</dbReference>
<feature type="binding site" evidence="7">
    <location>
        <position position="105"/>
    </location>
    <ligand>
        <name>FAD</name>
        <dbReference type="ChEBI" id="CHEBI:57692"/>
    </ligand>
</feature>
<dbReference type="EMBL" id="SPRC01000005">
    <property type="protein sequence ID" value="TIB81717.1"/>
    <property type="molecule type" value="Genomic_DNA"/>
</dbReference>
<evidence type="ECO:0000256" key="8">
    <source>
        <dbReference type="RuleBase" id="RU003968"/>
    </source>
</evidence>
<dbReference type="InterPro" id="IPR012132">
    <property type="entry name" value="GMC_OxRdtase"/>
</dbReference>
<feature type="binding site" evidence="7">
    <location>
        <begin position="30"/>
        <end position="31"/>
    </location>
    <ligand>
        <name>FAD</name>
        <dbReference type="ChEBI" id="CHEBI:57692"/>
    </ligand>
</feature>
<evidence type="ECO:0000256" key="4">
    <source>
        <dbReference type="ARBA" id="ARBA00022827"/>
    </source>
</evidence>
<accession>A0A4T0Q0Z4</accession>
<dbReference type="InterPro" id="IPR007867">
    <property type="entry name" value="GMC_OxRtase_C"/>
</dbReference>
<dbReference type="PANTHER" id="PTHR11552">
    <property type="entry name" value="GLUCOSE-METHANOL-CHOLINE GMC OXIDOREDUCTASE"/>
    <property type="match status" value="1"/>
</dbReference>
<dbReference type="Gene3D" id="3.50.50.60">
    <property type="entry name" value="FAD/NAD(P)-binding domain"/>
    <property type="match status" value="1"/>
</dbReference>
<feature type="binding site" evidence="7">
    <location>
        <position position="109"/>
    </location>
    <ligand>
        <name>FAD</name>
        <dbReference type="ChEBI" id="CHEBI:57692"/>
    </ligand>
</feature>
<feature type="signal peptide" evidence="9">
    <location>
        <begin position="1"/>
        <end position="18"/>
    </location>
</feature>
<evidence type="ECO:0000256" key="2">
    <source>
        <dbReference type="ARBA" id="ARBA00010790"/>
    </source>
</evidence>
<feature type="active site" description="Proton donor" evidence="6">
    <location>
        <position position="558"/>
    </location>
</feature>
<dbReference type="PANTHER" id="PTHR11552:SF201">
    <property type="entry name" value="GLUCOSE-METHANOL-CHOLINE OXIDOREDUCTASE N-TERMINAL DOMAIN-CONTAINING PROTEIN"/>
    <property type="match status" value="1"/>
</dbReference>
<evidence type="ECO:0000256" key="5">
    <source>
        <dbReference type="ARBA" id="ARBA00023002"/>
    </source>
</evidence>
<evidence type="ECO:0000259" key="10">
    <source>
        <dbReference type="PROSITE" id="PS00623"/>
    </source>
</evidence>
<feature type="binding site" evidence="7">
    <location>
        <position position="258"/>
    </location>
    <ligand>
        <name>FAD</name>
        <dbReference type="ChEBI" id="CHEBI:57692"/>
    </ligand>
</feature>
<feature type="active site" description="Proton acceptor" evidence="6">
    <location>
        <position position="601"/>
    </location>
</feature>
<evidence type="ECO:0000256" key="3">
    <source>
        <dbReference type="ARBA" id="ARBA00022630"/>
    </source>
</evidence>
<dbReference type="InterPro" id="IPR036188">
    <property type="entry name" value="FAD/NAD-bd_sf"/>
</dbReference>
<dbReference type="GO" id="GO:0016614">
    <property type="term" value="F:oxidoreductase activity, acting on CH-OH group of donors"/>
    <property type="evidence" value="ECO:0007669"/>
    <property type="project" value="InterPro"/>
</dbReference>
<dbReference type="Proteomes" id="UP000310685">
    <property type="component" value="Unassembled WGS sequence"/>
</dbReference>
<keyword evidence="9" id="KW-0732">Signal</keyword>
<dbReference type="SUPFAM" id="SSF54373">
    <property type="entry name" value="FAD-linked reductases, C-terminal domain"/>
    <property type="match status" value="1"/>
</dbReference>
<feature type="domain" description="Glucose-methanol-choline oxidoreductase N-terminal" evidence="11">
    <location>
        <begin position="293"/>
        <end position="307"/>
    </location>
</feature>
<dbReference type="AlphaFoldDB" id="A0A4T0Q0Z4"/>
<evidence type="ECO:0000259" key="11">
    <source>
        <dbReference type="PROSITE" id="PS00624"/>
    </source>
</evidence>
<organism evidence="12 13">
    <name type="scientific">Wallemia mellicola</name>
    <dbReference type="NCBI Taxonomy" id="1708541"/>
    <lineage>
        <taxon>Eukaryota</taxon>
        <taxon>Fungi</taxon>
        <taxon>Dikarya</taxon>
        <taxon>Basidiomycota</taxon>
        <taxon>Wallemiomycotina</taxon>
        <taxon>Wallemiomycetes</taxon>
        <taxon>Wallemiales</taxon>
        <taxon>Wallemiaceae</taxon>
        <taxon>Wallemia</taxon>
    </lineage>
</organism>
<dbReference type="GO" id="GO:0050660">
    <property type="term" value="F:flavin adenine dinucleotide binding"/>
    <property type="evidence" value="ECO:0007669"/>
    <property type="project" value="InterPro"/>
</dbReference>
<dbReference type="PIRSF" id="PIRSF000137">
    <property type="entry name" value="Alcohol_oxidase"/>
    <property type="match status" value="1"/>
</dbReference>
<keyword evidence="5" id="KW-0560">Oxidoreductase</keyword>
<dbReference type="PROSITE" id="PS00624">
    <property type="entry name" value="GMC_OXRED_2"/>
    <property type="match status" value="1"/>
</dbReference>
<feature type="domain" description="Glucose-methanol-choline oxidoreductase N-terminal" evidence="10">
    <location>
        <begin position="103"/>
        <end position="126"/>
    </location>
</feature>
<evidence type="ECO:0000313" key="13">
    <source>
        <dbReference type="Proteomes" id="UP000310685"/>
    </source>
</evidence>
<keyword evidence="3 8" id="KW-0285">Flavoprotein</keyword>
<gene>
    <name evidence="12" type="ORF">E3Q22_00787</name>
</gene>
<keyword evidence="4 7" id="KW-0274">FAD</keyword>
<evidence type="ECO:0000256" key="6">
    <source>
        <dbReference type="PIRSR" id="PIRSR000137-1"/>
    </source>
</evidence>
<evidence type="ECO:0000256" key="7">
    <source>
        <dbReference type="PIRSR" id="PIRSR000137-2"/>
    </source>
</evidence>
<sequence length="621" mass="68990">MKFELCTLLAGIVLSAEANNPDYIVIGGGTTGLALATRLSDNINSNILVLEAGNSHSYQISGLGEKIIDLPFGKSPIGSIYDWNYTTEAQINFGLQPITLPRGRVLGGTSALNGLGWDRPHSREIDAWGNLGNDGWSFNDLLHYMKKSESYRIPPQDILQEYHIESQDQLNQTAIGNDGPLQATISNNVPDYAKRWLPAFEEIGLDVNYSPFDGDNSGASINPSSVNYQNFTRSYSASAYYLPLSYRKNLNVITGAQVVKLIVSDDKITGVVYNKDGENITVSANKEVILSAGAIGTPQILELSGIGRKDILEQNGIEVQIELEGVGENFQDHTAISTIWKLKPGFHSNDRFKYDKEFLQAELQKFEEGDYTSALANVGACLAYVNLDALFSKEEKEWYISGIQEWIDAQQNSTYVPLYKEQLKFVETNAIEHLVANSFVSYNKDRQPESNTSYISVEAAVQHPCVNKCKFSRGSIHIQTSDPYSHPLLLANYFEVESDRLIQTRGLQPLLICLDIRKLMKTEAMQEIALEEVYPGENVTTDEDLEEYWKTAIRSEHHLIGTASMMPKELNGVVDDELRVYGLSNLRIADASIIPLHVSAHIQATLYGIAEKAADLILNSN</sequence>
<feature type="chain" id="PRO_5030101676" evidence="9">
    <location>
        <begin position="19"/>
        <end position="621"/>
    </location>
</feature>
<dbReference type="Gene3D" id="3.30.560.10">
    <property type="entry name" value="Glucose Oxidase, domain 3"/>
    <property type="match status" value="1"/>
</dbReference>
<dbReference type="Pfam" id="PF05199">
    <property type="entry name" value="GMC_oxred_C"/>
    <property type="match status" value="1"/>
</dbReference>
<reference evidence="12 13" key="1">
    <citation type="submission" date="2019-03" db="EMBL/GenBank/DDBJ databases">
        <title>Sequencing 25 genomes of Wallemia mellicola.</title>
        <authorList>
            <person name="Gostincar C."/>
        </authorList>
    </citation>
    <scope>NUCLEOTIDE SEQUENCE [LARGE SCALE GENOMIC DNA]</scope>
    <source>
        <strain evidence="12 13">EXF-6152</strain>
    </source>
</reference>
<comment type="caution">
    <text evidence="12">The sequence shown here is derived from an EMBL/GenBank/DDBJ whole genome shotgun (WGS) entry which is preliminary data.</text>
</comment>
<proteinExistence type="inferred from homology"/>
<evidence type="ECO:0000313" key="12">
    <source>
        <dbReference type="EMBL" id="TIB81717.1"/>
    </source>
</evidence>
<name>A0A4T0Q0Z4_9BASI</name>
<evidence type="ECO:0000256" key="9">
    <source>
        <dbReference type="SAM" id="SignalP"/>
    </source>
</evidence>
<comment type="similarity">
    <text evidence="2 8">Belongs to the GMC oxidoreductase family.</text>
</comment>
<dbReference type="InterPro" id="IPR000172">
    <property type="entry name" value="GMC_OxRdtase_N"/>
</dbReference>
<protein>
    <submittedName>
        <fullName evidence="12">Alcohol oxidase</fullName>
    </submittedName>
</protein>
<dbReference type="Pfam" id="PF00732">
    <property type="entry name" value="GMC_oxred_N"/>
    <property type="match status" value="1"/>
</dbReference>
<comment type="cofactor">
    <cofactor evidence="1 7">
        <name>FAD</name>
        <dbReference type="ChEBI" id="CHEBI:57692"/>
    </cofactor>
</comment>
<dbReference type="PROSITE" id="PS00623">
    <property type="entry name" value="GMC_OXRED_1"/>
    <property type="match status" value="1"/>
</dbReference>